<dbReference type="PRINTS" id="PR00301">
    <property type="entry name" value="HEATSHOCK70"/>
</dbReference>
<reference evidence="5" key="1">
    <citation type="journal article" date="2021" name="Science">
        <title>Hunting the eagle killer: A cyanobacterial neurotoxin causes vacuolar myelinopathy.</title>
        <authorList>
            <person name="Breinlinger S."/>
            <person name="Phillips T.J."/>
            <person name="Haram B.N."/>
            <person name="Mares J."/>
            <person name="Martinez Yerena J.A."/>
            <person name="Hrouzek P."/>
            <person name="Sobotka R."/>
            <person name="Henderson W.M."/>
            <person name="Schmieder P."/>
            <person name="Williams S.M."/>
            <person name="Lauderdale J.D."/>
            <person name="Wilde H.D."/>
            <person name="Gerrin W."/>
            <person name="Kust A."/>
            <person name="Washington J.W."/>
            <person name="Wagner C."/>
            <person name="Geier B."/>
            <person name="Liebeke M."/>
            <person name="Enke H."/>
            <person name="Niedermeyer T.H.J."/>
            <person name="Wilde S.B."/>
        </authorList>
    </citation>
    <scope>NUCLEOTIDE SEQUENCE [LARGE SCALE GENOMIC DNA]</scope>
    <source>
        <strain evidence="5">Thurmond2011</strain>
    </source>
</reference>
<keyword evidence="2" id="KW-0067">ATP-binding</keyword>
<dbReference type="Gene3D" id="3.30.420.40">
    <property type="match status" value="2"/>
</dbReference>
<proteinExistence type="predicted"/>
<dbReference type="GO" id="GO:0005524">
    <property type="term" value="F:ATP binding"/>
    <property type="evidence" value="ECO:0007669"/>
    <property type="project" value="UniProtKB-KW"/>
</dbReference>
<gene>
    <name evidence="4" type="ORF">G7B40_000255</name>
</gene>
<accession>A0AAP5I0M9</accession>
<dbReference type="InterPro" id="IPR043129">
    <property type="entry name" value="ATPase_NBD"/>
</dbReference>
<dbReference type="PANTHER" id="PTHR42749">
    <property type="entry name" value="CELL SHAPE-DETERMINING PROTEIN MREB"/>
    <property type="match status" value="1"/>
</dbReference>
<dbReference type="RefSeq" id="WP_208340260.1">
    <property type="nucleotide sequence ID" value="NZ_CAWQFN010000640.1"/>
</dbReference>
<evidence type="ECO:0000313" key="5">
    <source>
        <dbReference type="Proteomes" id="UP000667802"/>
    </source>
</evidence>
<dbReference type="PANTHER" id="PTHR42749:SF1">
    <property type="entry name" value="CELL SHAPE-DETERMINING PROTEIN MREB"/>
    <property type="match status" value="1"/>
</dbReference>
<dbReference type="EMBL" id="JAALHA020000001">
    <property type="protein sequence ID" value="MDR9893017.1"/>
    <property type="molecule type" value="Genomic_DNA"/>
</dbReference>
<name>A0AAP5I0M9_9CYAN</name>
<keyword evidence="3" id="KW-0143">Chaperone</keyword>
<dbReference type="Proteomes" id="UP000667802">
    <property type="component" value="Unassembled WGS sequence"/>
</dbReference>
<keyword evidence="5" id="KW-1185">Reference proteome</keyword>
<evidence type="ECO:0000256" key="2">
    <source>
        <dbReference type="ARBA" id="ARBA00022840"/>
    </source>
</evidence>
<protein>
    <submittedName>
        <fullName evidence="4">Hsp70 family protein</fullName>
    </submittedName>
</protein>
<dbReference type="CDD" id="cd10170">
    <property type="entry name" value="ASKHA_NBD_HSP70"/>
    <property type="match status" value="1"/>
</dbReference>
<dbReference type="SUPFAM" id="SSF53067">
    <property type="entry name" value="Actin-like ATPase domain"/>
    <property type="match status" value="2"/>
</dbReference>
<evidence type="ECO:0000256" key="1">
    <source>
        <dbReference type="ARBA" id="ARBA00022741"/>
    </source>
</evidence>
<keyword evidence="1" id="KW-0547">Nucleotide-binding</keyword>
<evidence type="ECO:0000256" key="3">
    <source>
        <dbReference type="ARBA" id="ARBA00023186"/>
    </source>
</evidence>
<dbReference type="GO" id="GO:0140662">
    <property type="term" value="F:ATP-dependent protein folding chaperone"/>
    <property type="evidence" value="ECO:0007669"/>
    <property type="project" value="InterPro"/>
</dbReference>
<organism evidence="4 5">
    <name type="scientific">Aetokthonos hydrillicola Thurmond2011</name>
    <dbReference type="NCBI Taxonomy" id="2712845"/>
    <lineage>
        <taxon>Bacteria</taxon>
        <taxon>Bacillati</taxon>
        <taxon>Cyanobacteriota</taxon>
        <taxon>Cyanophyceae</taxon>
        <taxon>Nostocales</taxon>
        <taxon>Hapalosiphonaceae</taxon>
        <taxon>Aetokthonos</taxon>
    </lineage>
</organism>
<sequence length="537" mass="60873">MPSYNIGLDFGTTNSIISYLENGKLEAFQYGGAGGEKYIPSFIAYEDDFIEIGNAARNTAAHCPDIESYGNFKMRLPIRESEFAHFFNNGRTPISVTQDYLYELLLSKESESNSFSNQQGEIAQLVVSVPEIWQRDIYNLGRERLQNLIRKLNLPLIQLVSEPVAAAAYYAWEAQRQSQQEHSESFTGNLLVCDIGGGTFDVSLCHICSNNKVEVLYFDGQGDKGLESAGVAFDRRCVQAAYKKKHGHIIDENDPEFTRLLKEFETTKISCHSKTTKKLIDYLEKPEIWFDKDIYVFSGGYTVSFGEVHAAFAPIAQGIQRVMQKMRNWLQYNNQQFDVLFLVGGFSNFYLVQKAIANALGMNDNDSKFERGFNTVTSTYAISYGACLIANGLVDPVEKYIHTLGIVVHNEVKIPTIRGMETGFEEEEITLIKGGFTLNELNTPQFYHKTLQADRKNFSVPIWVDPQSKGKRCKQRLSEVIQLPNFFSSARYRVGMRVNRSQVSYLVIEEVSSKERVEYELGNLLAKIFPSFVLSED</sequence>
<dbReference type="AlphaFoldDB" id="A0AAP5I0M9"/>
<evidence type="ECO:0000313" key="4">
    <source>
        <dbReference type="EMBL" id="MDR9893017.1"/>
    </source>
</evidence>
<dbReference type="Gene3D" id="3.90.640.10">
    <property type="entry name" value="Actin, Chain A, domain 4"/>
    <property type="match status" value="1"/>
</dbReference>
<dbReference type="Pfam" id="PF00012">
    <property type="entry name" value="HSP70"/>
    <property type="match status" value="2"/>
</dbReference>
<comment type="caution">
    <text evidence="4">The sequence shown here is derived from an EMBL/GenBank/DDBJ whole genome shotgun (WGS) entry which is preliminary data.</text>
</comment>
<dbReference type="InterPro" id="IPR013126">
    <property type="entry name" value="Hsp_70_fam"/>
</dbReference>